<proteinExistence type="inferred from homology"/>
<reference evidence="3 4" key="1">
    <citation type="submission" date="2019-12" db="EMBL/GenBank/DDBJ databases">
        <title>Genomic-based taxomic classification of the family Erythrobacteraceae.</title>
        <authorList>
            <person name="Xu L."/>
        </authorList>
    </citation>
    <scope>NUCLEOTIDE SEQUENCE [LARGE SCALE GENOMIC DNA]</scope>
    <source>
        <strain evidence="3 4">JCM 10282</strain>
    </source>
</reference>
<protein>
    <submittedName>
        <fullName evidence="2">Prevent-host-death family protein</fullName>
    </submittedName>
    <submittedName>
        <fullName evidence="3">Type II toxin-antitoxin system prevent-host-death family antitoxin</fullName>
    </submittedName>
</protein>
<dbReference type="Gene3D" id="3.40.1620.10">
    <property type="entry name" value="YefM-like domain"/>
    <property type="match status" value="1"/>
</dbReference>
<sequence>MTSTTFSSQDFNREPGRIKKAAMSGPVFITDRRKPSLVVLTIKEYERLAGKPRSILAALALPNSADHDFDWEPPKATIRSRPADFEV</sequence>
<dbReference type="AlphaFoldDB" id="A0A6I4UQ25"/>
<keyword evidence="5" id="KW-1185">Reference proteome</keyword>
<evidence type="ECO:0000256" key="1">
    <source>
        <dbReference type="ARBA" id="ARBA00009981"/>
    </source>
</evidence>
<dbReference type="OrthoDB" id="7861242at2"/>
<comment type="similarity">
    <text evidence="1">Belongs to the phD/YefM antitoxin family.</text>
</comment>
<name>A0A6I4UQ25_9SPHN</name>
<reference evidence="2 5" key="2">
    <citation type="submission" date="2020-08" db="EMBL/GenBank/DDBJ databases">
        <title>Genomic Encyclopedia of Type Strains, Phase IV (KMG-IV): sequencing the most valuable type-strain genomes for metagenomic binning, comparative biology and taxonomic classification.</title>
        <authorList>
            <person name="Goeker M."/>
        </authorList>
    </citation>
    <scope>NUCLEOTIDE SEQUENCE [LARGE SCALE GENOMIC DNA]</scope>
    <source>
        <strain evidence="2 5">DSM 8510</strain>
    </source>
</reference>
<dbReference type="Proteomes" id="UP000430021">
    <property type="component" value="Unassembled WGS sequence"/>
</dbReference>
<organism evidence="3 4">
    <name type="scientific">Erythrobacter ramosus</name>
    <dbReference type="NCBI Taxonomy" id="35811"/>
    <lineage>
        <taxon>Bacteria</taxon>
        <taxon>Pseudomonadati</taxon>
        <taxon>Pseudomonadota</taxon>
        <taxon>Alphaproteobacteria</taxon>
        <taxon>Sphingomonadales</taxon>
        <taxon>Erythrobacteraceae</taxon>
        <taxon>Erythrobacter/Porphyrobacter group</taxon>
        <taxon>Erythrobacter</taxon>
    </lineage>
</organism>
<dbReference type="RefSeq" id="WP_160762025.1">
    <property type="nucleotide sequence ID" value="NZ_BAAADZ010000001.1"/>
</dbReference>
<dbReference type="EMBL" id="JACICE010000004">
    <property type="protein sequence ID" value="MBB3776871.1"/>
    <property type="molecule type" value="Genomic_DNA"/>
</dbReference>
<evidence type="ECO:0000313" key="4">
    <source>
        <dbReference type="Proteomes" id="UP000430021"/>
    </source>
</evidence>
<dbReference type="SUPFAM" id="SSF143120">
    <property type="entry name" value="YefM-like"/>
    <property type="match status" value="1"/>
</dbReference>
<evidence type="ECO:0000313" key="3">
    <source>
        <dbReference type="EMBL" id="MXP39894.1"/>
    </source>
</evidence>
<comment type="caution">
    <text evidence="3">The sequence shown here is derived from an EMBL/GenBank/DDBJ whole genome shotgun (WGS) entry which is preliminary data.</text>
</comment>
<evidence type="ECO:0000313" key="5">
    <source>
        <dbReference type="Proteomes" id="UP000548685"/>
    </source>
</evidence>
<evidence type="ECO:0000313" key="2">
    <source>
        <dbReference type="EMBL" id="MBB3776871.1"/>
    </source>
</evidence>
<dbReference type="NCBIfam" id="TIGR01552">
    <property type="entry name" value="phd_fam"/>
    <property type="match status" value="1"/>
</dbReference>
<dbReference type="Proteomes" id="UP000548685">
    <property type="component" value="Unassembled WGS sequence"/>
</dbReference>
<accession>A0A6I4UQ25</accession>
<gene>
    <name evidence="2" type="ORF">FHS52_002864</name>
    <name evidence="3" type="ORF">GRI59_14900</name>
</gene>
<dbReference type="EMBL" id="WTYB01000004">
    <property type="protein sequence ID" value="MXP39894.1"/>
    <property type="molecule type" value="Genomic_DNA"/>
</dbReference>
<dbReference type="InterPro" id="IPR036165">
    <property type="entry name" value="YefM-like_sf"/>
</dbReference>